<keyword evidence="2" id="KW-1185">Reference proteome</keyword>
<dbReference type="AlphaFoldDB" id="A0A4C1UDR0"/>
<dbReference type="Proteomes" id="UP000299102">
    <property type="component" value="Unassembled WGS sequence"/>
</dbReference>
<gene>
    <name evidence="1" type="ORF">EVAR_20803_1</name>
</gene>
<organism evidence="1 2">
    <name type="scientific">Eumeta variegata</name>
    <name type="common">Bagworm moth</name>
    <name type="synonym">Eumeta japonica</name>
    <dbReference type="NCBI Taxonomy" id="151549"/>
    <lineage>
        <taxon>Eukaryota</taxon>
        <taxon>Metazoa</taxon>
        <taxon>Ecdysozoa</taxon>
        <taxon>Arthropoda</taxon>
        <taxon>Hexapoda</taxon>
        <taxon>Insecta</taxon>
        <taxon>Pterygota</taxon>
        <taxon>Neoptera</taxon>
        <taxon>Endopterygota</taxon>
        <taxon>Lepidoptera</taxon>
        <taxon>Glossata</taxon>
        <taxon>Ditrysia</taxon>
        <taxon>Tineoidea</taxon>
        <taxon>Psychidae</taxon>
        <taxon>Oiketicinae</taxon>
        <taxon>Eumeta</taxon>
    </lineage>
</organism>
<proteinExistence type="predicted"/>
<name>A0A4C1UDR0_EUMVA</name>
<protein>
    <submittedName>
        <fullName evidence="1">Uncharacterized protein</fullName>
    </submittedName>
</protein>
<sequence>MLITNRVKIPLVPVNGENDDTRRGYLSTSLASSTFIDRLGARRFRTLKLALPRYKPYGDYYGELLLVNVRFGGYRSSRYGDRSSNDHLKQVARDLNISWVSACKILRYYLPTSKKCAKWFT</sequence>
<evidence type="ECO:0000313" key="2">
    <source>
        <dbReference type="Proteomes" id="UP000299102"/>
    </source>
</evidence>
<reference evidence="1 2" key="1">
    <citation type="journal article" date="2019" name="Commun. Biol.">
        <title>The bagworm genome reveals a unique fibroin gene that provides high tensile strength.</title>
        <authorList>
            <person name="Kono N."/>
            <person name="Nakamura H."/>
            <person name="Ohtoshi R."/>
            <person name="Tomita M."/>
            <person name="Numata K."/>
            <person name="Arakawa K."/>
        </authorList>
    </citation>
    <scope>NUCLEOTIDE SEQUENCE [LARGE SCALE GENOMIC DNA]</scope>
</reference>
<comment type="caution">
    <text evidence="1">The sequence shown here is derived from an EMBL/GenBank/DDBJ whole genome shotgun (WGS) entry which is preliminary data.</text>
</comment>
<dbReference type="EMBL" id="BGZK01000162">
    <property type="protein sequence ID" value="GBP24479.1"/>
    <property type="molecule type" value="Genomic_DNA"/>
</dbReference>
<evidence type="ECO:0000313" key="1">
    <source>
        <dbReference type="EMBL" id="GBP24479.1"/>
    </source>
</evidence>
<accession>A0A4C1UDR0</accession>